<dbReference type="InterPro" id="IPR001031">
    <property type="entry name" value="Thioesterase"/>
</dbReference>
<dbReference type="PANTHER" id="PTHR11487:SF0">
    <property type="entry name" value="S-ACYL FATTY ACID SYNTHASE THIOESTERASE, MEDIUM CHAIN"/>
    <property type="match status" value="1"/>
</dbReference>
<dbReference type="SUPFAM" id="SSF53474">
    <property type="entry name" value="alpha/beta-Hydrolases"/>
    <property type="match status" value="1"/>
</dbReference>
<accession>A0A0V7ZRC5</accession>
<comment type="caution">
    <text evidence="4">The sequence shown here is derived from an EMBL/GenBank/DDBJ whole genome shotgun (WGS) entry which is preliminary data.</text>
</comment>
<evidence type="ECO:0000313" key="4">
    <source>
        <dbReference type="EMBL" id="KST66655.1"/>
    </source>
</evidence>
<dbReference type="Proteomes" id="UP000053372">
    <property type="component" value="Unassembled WGS sequence"/>
</dbReference>
<dbReference type="Pfam" id="PF00975">
    <property type="entry name" value="Thioesterase"/>
    <property type="match status" value="1"/>
</dbReference>
<dbReference type="RefSeq" id="WP_027846045.1">
    <property type="nucleotide sequence ID" value="NZ_LMTZ01000095.1"/>
</dbReference>
<protein>
    <submittedName>
        <fullName evidence="4">Gramicidin dehydrogenase</fullName>
    </submittedName>
</protein>
<dbReference type="EMBL" id="LMTZ01000095">
    <property type="protein sequence ID" value="KST66655.1"/>
    <property type="molecule type" value="Genomic_DNA"/>
</dbReference>
<dbReference type="PANTHER" id="PTHR11487">
    <property type="entry name" value="THIOESTERASE"/>
    <property type="match status" value="1"/>
</dbReference>
<dbReference type="AlphaFoldDB" id="A0A0V7ZRC5"/>
<keyword evidence="5" id="KW-1185">Reference proteome</keyword>
<name>A0A0V7ZRC5_9CYAN</name>
<reference evidence="4 5" key="1">
    <citation type="journal article" date="2015" name="Genome Announc.">
        <title>Draft Genome of the Euendolithic (true boring) Cyanobacterium Mastigocoleus testarum strain BC008.</title>
        <authorList>
            <person name="Guida B.S."/>
            <person name="Garcia-Pichel F."/>
        </authorList>
    </citation>
    <scope>NUCLEOTIDE SEQUENCE [LARGE SCALE GENOMIC DNA]</scope>
    <source>
        <strain evidence="4 5">BC008</strain>
    </source>
</reference>
<dbReference type="OrthoDB" id="2213423at2"/>
<dbReference type="EMBL" id="LMTZ01000097">
    <property type="protein sequence ID" value="KST66334.1"/>
    <property type="molecule type" value="Genomic_DNA"/>
</dbReference>
<evidence type="ECO:0000313" key="3">
    <source>
        <dbReference type="EMBL" id="KST66334.1"/>
    </source>
</evidence>
<organism evidence="4 5">
    <name type="scientific">Mastigocoleus testarum BC008</name>
    <dbReference type="NCBI Taxonomy" id="371196"/>
    <lineage>
        <taxon>Bacteria</taxon>
        <taxon>Bacillati</taxon>
        <taxon>Cyanobacteriota</taxon>
        <taxon>Cyanophyceae</taxon>
        <taxon>Nostocales</taxon>
        <taxon>Hapalosiphonaceae</taxon>
        <taxon>Mastigocoleus</taxon>
    </lineage>
</organism>
<dbReference type="Gene3D" id="3.40.50.1820">
    <property type="entry name" value="alpha/beta hydrolase"/>
    <property type="match status" value="1"/>
</dbReference>
<proteinExistence type="inferred from homology"/>
<evidence type="ECO:0000256" key="1">
    <source>
        <dbReference type="ARBA" id="ARBA00007169"/>
    </source>
</evidence>
<sequence>MNNRNQFLNPWVTCPKPNPDAQLRLFCFHHAGGGTLSFRNWADELFPAIEVYLIQLPGRERRLMESAFTRIEPLIQELKPAIIPYLKQPFAFLGYSMGSLIAFELARSLRRDRFAHPQRGYREISPNHLFVCARRAPQLPPTKKPIYELPESEFLQELRCLGGTPEEILANKELMALFIPTLRADFAVIETYNYYDEPPLNCPITAFAGSEDTEASREELAAWSSQTAADFNLHILPGDHFFLNSSRSRLLQIIDTVCHQINL</sequence>
<evidence type="ECO:0000313" key="5">
    <source>
        <dbReference type="Proteomes" id="UP000053372"/>
    </source>
</evidence>
<dbReference type="GO" id="GO:0008610">
    <property type="term" value="P:lipid biosynthetic process"/>
    <property type="evidence" value="ECO:0007669"/>
    <property type="project" value="TreeGrafter"/>
</dbReference>
<feature type="domain" description="Thioesterase" evidence="2">
    <location>
        <begin position="24"/>
        <end position="255"/>
    </location>
</feature>
<dbReference type="InterPro" id="IPR012223">
    <property type="entry name" value="TEII"/>
</dbReference>
<gene>
    <name evidence="3" type="ORF">BC008_25505</name>
    <name evidence="4" type="ORF">BC008_26030</name>
</gene>
<evidence type="ECO:0000259" key="2">
    <source>
        <dbReference type="Pfam" id="PF00975"/>
    </source>
</evidence>
<comment type="similarity">
    <text evidence="1">Belongs to the thioesterase family.</text>
</comment>
<dbReference type="InterPro" id="IPR029058">
    <property type="entry name" value="AB_hydrolase_fold"/>
</dbReference>